<sequence>MSKSEYLKTIENQQQRITRLEQRFSDVVTAYKNLQKEKDALESTMKILSSASSTGTGTTLSSMVANGVINNAIIKENNDSGSEAESGISTGTSSVVEQTIQDKLNTLQQNVTIITEQKTKMELMYQTEKKKLKTENEELKGLLDEAKAENIILNQKYETELKELKSRFRQSQRDREREVADHGVMVRELQTLVSAERNTRELIEQQLEECRVKISPLESQIEKFKKENLNLTQQYQSKLSETKEKGASDIEDMKRSKEKINELQIQLKDLETKYNDELRTASKQNQYIEKKMNSLINENEVKVAKLETHIAELSDQIGAIEKQRSQDQLIIQRLKDRISQLNMENSVLTTASSTSIEQDLNGDDETKSNDIDIEQNTNDLDTLMKRISKLKVLIRLVNERFGKALTIEDVLNIDREVGKDSISTTTNGHPSDQLHTKCHEEMDRLKSELEKYKTKTLAAFKAKTFKETNTTKEMDDLRAQMEQLREKLYSTQTLYNNENQRHMHVVEKLETCLKTINEQHRQEVEQMMSKKRIEINELECELEKHRERTARILNEKEREIEAIKKLFTGETTKLNENEEILTVSTEDSTSVNDLFSRSCSSPPLPITDNVNLLYFVQEQQLRDQELSQLRKQRRELELSLRDIQQHHSYEINQLKQTIEQLNDDIEHLKLSNIRNNTTVHDFDYIKNVFYHYLITNDISVKQTMVNALMTILHFSSKEKLKINDYQKKANTISWFYNTNPNK</sequence>
<feature type="coiled-coil region" evidence="6">
    <location>
        <begin position="626"/>
        <end position="671"/>
    </location>
</feature>
<feature type="coiled-coil region" evidence="6">
    <location>
        <begin position="125"/>
        <end position="181"/>
    </location>
</feature>
<feature type="coiled-coil region" evidence="6">
    <location>
        <begin position="221"/>
        <end position="351"/>
    </location>
</feature>
<keyword evidence="5" id="KW-0472">Membrane</keyword>
<dbReference type="OrthoDB" id="9898580at2759"/>
<dbReference type="InterPro" id="IPR051952">
    <property type="entry name" value="Golgi-autophagy_related"/>
</dbReference>
<feature type="domain" description="GRIP" evidence="8">
    <location>
        <begin position="675"/>
        <end position="725"/>
    </location>
</feature>
<keyword evidence="13" id="KW-1185">Reference proteome</keyword>
<evidence type="ECO:0000313" key="11">
    <source>
        <dbReference type="EMBL" id="CAF3593157.1"/>
    </source>
</evidence>
<name>A0A813TC40_9BILA</name>
<evidence type="ECO:0000313" key="9">
    <source>
        <dbReference type="EMBL" id="CAF0807644.1"/>
    </source>
</evidence>
<comment type="caution">
    <text evidence="9">The sequence shown here is derived from an EMBL/GenBank/DDBJ whole genome shotgun (WGS) entry which is preliminary data.</text>
</comment>
<reference evidence="9" key="1">
    <citation type="submission" date="2021-02" db="EMBL/GenBank/DDBJ databases">
        <authorList>
            <person name="Nowell W R."/>
        </authorList>
    </citation>
    <scope>NUCLEOTIDE SEQUENCE</scope>
</reference>
<dbReference type="SMART" id="SM00755">
    <property type="entry name" value="Grip"/>
    <property type="match status" value="1"/>
</dbReference>
<organism evidence="9 13">
    <name type="scientific">Didymodactylos carnosus</name>
    <dbReference type="NCBI Taxonomy" id="1234261"/>
    <lineage>
        <taxon>Eukaryota</taxon>
        <taxon>Metazoa</taxon>
        <taxon>Spiralia</taxon>
        <taxon>Gnathifera</taxon>
        <taxon>Rotifera</taxon>
        <taxon>Eurotatoria</taxon>
        <taxon>Bdelloidea</taxon>
        <taxon>Philodinida</taxon>
        <taxon>Philodinidae</taxon>
        <taxon>Didymodactylos</taxon>
    </lineage>
</organism>
<protein>
    <recommendedName>
        <fullName evidence="8">GRIP domain-containing protein</fullName>
    </recommendedName>
</protein>
<dbReference type="Proteomes" id="UP000663829">
    <property type="component" value="Unassembled WGS sequence"/>
</dbReference>
<evidence type="ECO:0000256" key="7">
    <source>
        <dbReference type="SAM" id="MobiDB-lite"/>
    </source>
</evidence>
<evidence type="ECO:0000313" key="10">
    <source>
        <dbReference type="EMBL" id="CAF1049719.1"/>
    </source>
</evidence>
<dbReference type="GO" id="GO:0005794">
    <property type="term" value="C:Golgi apparatus"/>
    <property type="evidence" value="ECO:0007669"/>
    <property type="project" value="TreeGrafter"/>
</dbReference>
<dbReference type="PANTHER" id="PTHR23157:SF25">
    <property type="entry name" value="GRIP AND COILED-COIL DOMAIN-CONTAINING PROTEIN 1"/>
    <property type="match status" value="1"/>
</dbReference>
<dbReference type="Proteomes" id="UP000682733">
    <property type="component" value="Unassembled WGS sequence"/>
</dbReference>
<feature type="region of interest" description="Disordered" evidence="7">
    <location>
        <begin position="351"/>
        <end position="371"/>
    </location>
</feature>
<evidence type="ECO:0000313" key="13">
    <source>
        <dbReference type="Proteomes" id="UP000663829"/>
    </source>
</evidence>
<feature type="coiled-coil region" evidence="6">
    <location>
        <begin position="3"/>
        <end position="51"/>
    </location>
</feature>
<dbReference type="AlphaFoldDB" id="A0A813TC40"/>
<dbReference type="InterPro" id="IPR000237">
    <property type="entry name" value="GRIP_dom"/>
</dbReference>
<proteinExistence type="predicted"/>
<evidence type="ECO:0000256" key="2">
    <source>
        <dbReference type="ARBA" id="ARBA00004496"/>
    </source>
</evidence>
<keyword evidence="3" id="KW-0963">Cytoplasm</keyword>
<dbReference type="EMBL" id="CAJOBA010007955">
    <property type="protein sequence ID" value="CAF3816671.1"/>
    <property type="molecule type" value="Genomic_DNA"/>
</dbReference>
<feature type="coiled-coil region" evidence="6">
    <location>
        <begin position="435"/>
        <end position="566"/>
    </location>
</feature>
<gene>
    <name evidence="9" type="ORF">GPM918_LOCUS3861</name>
    <name evidence="10" type="ORF">OVA965_LOCUS16880</name>
    <name evidence="11" type="ORF">SRO942_LOCUS3861</name>
    <name evidence="12" type="ORF">TMI583_LOCUS16889</name>
</gene>
<dbReference type="PROSITE" id="PS50913">
    <property type="entry name" value="GRIP"/>
    <property type="match status" value="1"/>
</dbReference>
<evidence type="ECO:0000256" key="5">
    <source>
        <dbReference type="ARBA" id="ARBA00023136"/>
    </source>
</evidence>
<evidence type="ECO:0000256" key="1">
    <source>
        <dbReference type="ARBA" id="ARBA00004184"/>
    </source>
</evidence>
<evidence type="ECO:0000256" key="6">
    <source>
        <dbReference type="SAM" id="Coils"/>
    </source>
</evidence>
<dbReference type="Gene3D" id="1.10.220.60">
    <property type="entry name" value="GRIP domain"/>
    <property type="match status" value="1"/>
</dbReference>
<dbReference type="EMBL" id="CAJNOQ010000494">
    <property type="protein sequence ID" value="CAF0807644.1"/>
    <property type="molecule type" value="Genomic_DNA"/>
</dbReference>
<dbReference type="Proteomes" id="UP000681722">
    <property type="component" value="Unassembled WGS sequence"/>
</dbReference>
<dbReference type="PANTHER" id="PTHR23157">
    <property type="entry name" value="GRIP AND COILED-COIL DOMAIN-CONTAINING PROTEIN 1"/>
    <property type="match status" value="1"/>
</dbReference>
<evidence type="ECO:0000256" key="4">
    <source>
        <dbReference type="ARBA" id="ARBA00023054"/>
    </source>
</evidence>
<evidence type="ECO:0000313" key="12">
    <source>
        <dbReference type="EMBL" id="CAF3816671.1"/>
    </source>
</evidence>
<comment type="subcellular location">
    <subcellularLocation>
        <location evidence="2">Cytoplasm</location>
    </subcellularLocation>
    <subcellularLocation>
        <location evidence="1">Endomembrane system</location>
        <topology evidence="1">Peripheral membrane protein</topology>
    </subcellularLocation>
</comment>
<keyword evidence="4 6" id="KW-0175">Coiled coil</keyword>
<evidence type="ECO:0000256" key="3">
    <source>
        <dbReference type="ARBA" id="ARBA00022490"/>
    </source>
</evidence>
<evidence type="ECO:0000259" key="8">
    <source>
        <dbReference type="PROSITE" id="PS50913"/>
    </source>
</evidence>
<dbReference type="EMBL" id="CAJNOK010007944">
    <property type="protein sequence ID" value="CAF1049719.1"/>
    <property type="molecule type" value="Genomic_DNA"/>
</dbReference>
<dbReference type="Proteomes" id="UP000677228">
    <property type="component" value="Unassembled WGS sequence"/>
</dbReference>
<accession>A0A813TC40</accession>
<dbReference type="EMBL" id="CAJOBC010000494">
    <property type="protein sequence ID" value="CAF3593157.1"/>
    <property type="molecule type" value="Genomic_DNA"/>
</dbReference>
<dbReference type="Pfam" id="PF01465">
    <property type="entry name" value="GRIP"/>
    <property type="match status" value="1"/>
</dbReference>